<dbReference type="InterPro" id="IPR052732">
    <property type="entry name" value="Cell-binding_unc_protein"/>
</dbReference>
<dbReference type="GO" id="GO:0016874">
    <property type="term" value="F:ligase activity"/>
    <property type="evidence" value="ECO:0007669"/>
    <property type="project" value="UniProtKB-KW"/>
</dbReference>
<keyword evidence="3" id="KW-1185">Reference proteome</keyword>
<sequence length="224" mass="26837">MPDPRFKYPRTFHLPYSLKKGHDDKVLATDDIFHGKQVVVTEKLDGENTTLYPDYLHARSINSDWDESKRWLDRLRLHIAQDIPTGWRICGENLFYKHTIHYTSLETLFYVYSIWNEQNECLSWQETLEWCKLWNLKPIPVLYEDVYKKELILQAFQNYASQRTYPVEGFVVRLATGFAFEAFKESVAKFVNDTFQINTTKHWKYDVKELNQLKNNRNVWEIIS</sequence>
<name>A0ABT8RAP5_9BACT</name>
<organism evidence="2 3">
    <name type="scientific">Rhodocytophaga aerolata</name>
    <dbReference type="NCBI Taxonomy" id="455078"/>
    <lineage>
        <taxon>Bacteria</taxon>
        <taxon>Pseudomonadati</taxon>
        <taxon>Bacteroidota</taxon>
        <taxon>Cytophagia</taxon>
        <taxon>Cytophagales</taxon>
        <taxon>Rhodocytophagaceae</taxon>
        <taxon>Rhodocytophaga</taxon>
    </lineage>
</organism>
<protein>
    <submittedName>
        <fullName evidence="2">RNA ligase family protein</fullName>
    </submittedName>
</protein>
<keyword evidence="2" id="KW-0436">Ligase</keyword>
<accession>A0ABT8RAP5</accession>
<dbReference type="PANTHER" id="PTHR43883">
    <property type="entry name" value="SLR0207 PROTEIN"/>
    <property type="match status" value="1"/>
</dbReference>
<gene>
    <name evidence="2" type="ORF">Q0590_22830</name>
</gene>
<dbReference type="InterPro" id="IPR021122">
    <property type="entry name" value="RNA_ligase_dom_REL/Rnl2"/>
</dbReference>
<dbReference type="PANTHER" id="PTHR43883:SF1">
    <property type="entry name" value="GLUCONOKINASE"/>
    <property type="match status" value="1"/>
</dbReference>
<dbReference type="Pfam" id="PF09414">
    <property type="entry name" value="RNA_ligase"/>
    <property type="match status" value="1"/>
</dbReference>
<comment type="caution">
    <text evidence="2">The sequence shown here is derived from an EMBL/GenBank/DDBJ whole genome shotgun (WGS) entry which is preliminary data.</text>
</comment>
<reference evidence="2" key="1">
    <citation type="submission" date="2023-07" db="EMBL/GenBank/DDBJ databases">
        <title>The genome sequence of Rhodocytophaga aerolata KACC 12507.</title>
        <authorList>
            <person name="Zhang X."/>
        </authorList>
    </citation>
    <scope>NUCLEOTIDE SEQUENCE</scope>
    <source>
        <strain evidence="2">KACC 12507</strain>
    </source>
</reference>
<dbReference type="SUPFAM" id="SSF56091">
    <property type="entry name" value="DNA ligase/mRNA capping enzyme, catalytic domain"/>
    <property type="match status" value="1"/>
</dbReference>
<evidence type="ECO:0000313" key="3">
    <source>
        <dbReference type="Proteomes" id="UP001168528"/>
    </source>
</evidence>
<proteinExistence type="predicted"/>
<evidence type="ECO:0000313" key="2">
    <source>
        <dbReference type="EMBL" id="MDO1449130.1"/>
    </source>
</evidence>
<evidence type="ECO:0000259" key="1">
    <source>
        <dbReference type="Pfam" id="PF09414"/>
    </source>
</evidence>
<dbReference type="Gene3D" id="3.30.470.30">
    <property type="entry name" value="DNA ligase/mRNA capping enzyme"/>
    <property type="match status" value="1"/>
</dbReference>
<feature type="domain" description="RNA ligase" evidence="1">
    <location>
        <begin position="37"/>
        <end position="191"/>
    </location>
</feature>
<dbReference type="Proteomes" id="UP001168528">
    <property type="component" value="Unassembled WGS sequence"/>
</dbReference>
<dbReference type="RefSeq" id="WP_302039931.1">
    <property type="nucleotide sequence ID" value="NZ_JAUKPO010000016.1"/>
</dbReference>
<dbReference type="EMBL" id="JAUKPO010000016">
    <property type="protein sequence ID" value="MDO1449130.1"/>
    <property type="molecule type" value="Genomic_DNA"/>
</dbReference>